<feature type="transmembrane region" description="Helical" evidence="6">
    <location>
        <begin position="348"/>
        <end position="372"/>
    </location>
</feature>
<feature type="transmembrane region" description="Helical" evidence="6">
    <location>
        <begin position="399"/>
        <end position="422"/>
    </location>
</feature>
<dbReference type="InterPro" id="IPR001046">
    <property type="entry name" value="NRAMP_fam"/>
</dbReference>
<accession>A0A8H4VUQ7</accession>
<keyword evidence="3 6" id="KW-1133">Transmembrane helix</keyword>
<feature type="region of interest" description="Disordered" evidence="5">
    <location>
        <begin position="509"/>
        <end position="528"/>
    </location>
</feature>
<dbReference type="Pfam" id="PF01566">
    <property type="entry name" value="Nramp"/>
    <property type="match status" value="2"/>
</dbReference>
<evidence type="ECO:0000256" key="1">
    <source>
        <dbReference type="ARBA" id="ARBA00004141"/>
    </source>
</evidence>
<dbReference type="PRINTS" id="PR00447">
    <property type="entry name" value="NATRESASSCMP"/>
</dbReference>
<dbReference type="GO" id="GO:0005886">
    <property type="term" value="C:plasma membrane"/>
    <property type="evidence" value="ECO:0007669"/>
    <property type="project" value="TreeGrafter"/>
</dbReference>
<feature type="transmembrane region" description="Helical" evidence="6">
    <location>
        <begin position="69"/>
        <end position="97"/>
    </location>
</feature>
<feature type="transmembrane region" description="Helical" evidence="6">
    <location>
        <begin position="143"/>
        <end position="170"/>
    </location>
</feature>
<protein>
    <recommendedName>
        <fullName evidence="9">Natural resistance-associated macrophage protein</fullName>
    </recommendedName>
</protein>
<name>A0A8H4VUQ7_9AGAR</name>
<proteinExistence type="predicted"/>
<feature type="transmembrane region" description="Helical" evidence="6">
    <location>
        <begin position="118"/>
        <end position="137"/>
    </location>
</feature>
<evidence type="ECO:0000313" key="7">
    <source>
        <dbReference type="EMBL" id="KAF4622947.1"/>
    </source>
</evidence>
<feature type="transmembrane region" description="Helical" evidence="6">
    <location>
        <begin position="442"/>
        <end position="460"/>
    </location>
</feature>
<evidence type="ECO:0000313" key="8">
    <source>
        <dbReference type="Proteomes" id="UP000521872"/>
    </source>
</evidence>
<evidence type="ECO:0000256" key="4">
    <source>
        <dbReference type="ARBA" id="ARBA00023136"/>
    </source>
</evidence>
<keyword evidence="4 6" id="KW-0472">Membrane</keyword>
<sequence>MASPQSQNDAPRSPVFRVQTALIRTAKTLVHHVKRHVGVGIICAVAYFDPGNWSVDLQAGSDFGYRPMLFVTLMAGLGAIVLQTLACKLGCVTGLDLASHCRLLLHNHPRHPRAVRRLVLYPLYVLSEVAIIATDLAELLGSAIGFCLLIPKLPVWGGVLITAADVLIFLSFSDPSRNQGRPVRLFELTIITLASHLTLAKSGNGASYLFQVLGVFACFVALLVKTKPDWPQVFLGYLPDKGLFQSEPDAVYAAVGILGATVMPHALFLGSSLATQDRVSDALPDEQATLPTPVSITVKARQFVSSLFQFGRAERAASNIDYRSKYGERENNPLSFIQQHLSHGIADVITSLLALAVPINSAILILAAAVFYQGPGQTRDTPAGLFDAHDLIIERIGPAAGVIFALALICAGQTSSITVTLAGQIVSEGFIEWKVSPFARRLITRCISLVPSMVVAIAVGRQGINTLLVASQVILSVVLPFIAFPLIYLTSNVLVMRVRKPSPELITTVASDAPPQGTEEMQNGNDSGLEEEKIEMREAAIEDSKAEQVQVDPVYPAEFLDYSNSRTLCALSYVIWCIVLVANAYAIVMLMIKP</sequence>
<feature type="transmembrane region" description="Helical" evidence="6">
    <location>
        <begin position="466"/>
        <end position="489"/>
    </location>
</feature>
<dbReference type="GO" id="GO:0034755">
    <property type="term" value="P:iron ion transmembrane transport"/>
    <property type="evidence" value="ECO:0007669"/>
    <property type="project" value="TreeGrafter"/>
</dbReference>
<dbReference type="EMBL" id="JAACJL010000001">
    <property type="protein sequence ID" value="KAF4622947.1"/>
    <property type="molecule type" value="Genomic_DNA"/>
</dbReference>
<keyword evidence="2 6" id="KW-0812">Transmembrane</keyword>
<dbReference type="Proteomes" id="UP000521872">
    <property type="component" value="Unassembled WGS sequence"/>
</dbReference>
<feature type="transmembrane region" description="Helical" evidence="6">
    <location>
        <begin position="570"/>
        <end position="592"/>
    </location>
</feature>
<evidence type="ECO:0000256" key="5">
    <source>
        <dbReference type="SAM" id="MobiDB-lite"/>
    </source>
</evidence>
<dbReference type="AlphaFoldDB" id="A0A8H4VUQ7"/>
<evidence type="ECO:0000256" key="2">
    <source>
        <dbReference type="ARBA" id="ARBA00022692"/>
    </source>
</evidence>
<dbReference type="NCBIfam" id="TIGR01197">
    <property type="entry name" value="nramp"/>
    <property type="match status" value="1"/>
</dbReference>
<gene>
    <name evidence="7" type="ORF">D9613_001671</name>
</gene>
<evidence type="ECO:0008006" key="9">
    <source>
        <dbReference type="Google" id="ProtNLM"/>
    </source>
</evidence>
<dbReference type="PANTHER" id="PTHR11706">
    <property type="entry name" value="SOLUTE CARRIER PROTEIN FAMILY 11 MEMBER"/>
    <property type="match status" value="1"/>
</dbReference>
<comment type="caution">
    <text evidence="7">The sequence shown here is derived from an EMBL/GenBank/DDBJ whole genome shotgun (WGS) entry which is preliminary data.</text>
</comment>
<evidence type="ECO:0000256" key="6">
    <source>
        <dbReference type="SAM" id="Phobius"/>
    </source>
</evidence>
<dbReference type="GO" id="GO:0015086">
    <property type="term" value="F:cadmium ion transmembrane transporter activity"/>
    <property type="evidence" value="ECO:0007669"/>
    <property type="project" value="TreeGrafter"/>
</dbReference>
<dbReference type="PANTHER" id="PTHR11706:SF101">
    <property type="entry name" value="MANGANESE TRANSPORTER SMF1"/>
    <property type="match status" value="1"/>
</dbReference>
<reference evidence="7 8" key="1">
    <citation type="submission" date="2019-12" db="EMBL/GenBank/DDBJ databases">
        <authorList>
            <person name="Floudas D."/>
            <person name="Bentzer J."/>
            <person name="Ahren D."/>
            <person name="Johansson T."/>
            <person name="Persson P."/>
            <person name="Tunlid A."/>
        </authorList>
    </citation>
    <scope>NUCLEOTIDE SEQUENCE [LARGE SCALE GENOMIC DNA]</scope>
    <source>
        <strain evidence="7 8">CBS 102.39</strain>
    </source>
</reference>
<comment type="subcellular location">
    <subcellularLocation>
        <location evidence="1">Membrane</location>
        <topology evidence="1">Multi-pass membrane protein</topology>
    </subcellularLocation>
</comment>
<keyword evidence="8" id="KW-1185">Reference proteome</keyword>
<feature type="transmembrane region" description="Helical" evidence="6">
    <location>
        <begin position="205"/>
        <end position="224"/>
    </location>
</feature>
<dbReference type="GO" id="GO:0005384">
    <property type="term" value="F:manganese ion transmembrane transporter activity"/>
    <property type="evidence" value="ECO:0007669"/>
    <property type="project" value="TreeGrafter"/>
</dbReference>
<organism evidence="7 8">
    <name type="scientific">Agrocybe pediades</name>
    <dbReference type="NCBI Taxonomy" id="84607"/>
    <lineage>
        <taxon>Eukaryota</taxon>
        <taxon>Fungi</taxon>
        <taxon>Dikarya</taxon>
        <taxon>Basidiomycota</taxon>
        <taxon>Agaricomycotina</taxon>
        <taxon>Agaricomycetes</taxon>
        <taxon>Agaricomycetidae</taxon>
        <taxon>Agaricales</taxon>
        <taxon>Agaricineae</taxon>
        <taxon>Strophariaceae</taxon>
        <taxon>Agrocybe</taxon>
    </lineage>
</organism>
<dbReference type="GO" id="GO:0030026">
    <property type="term" value="P:intracellular manganese ion homeostasis"/>
    <property type="evidence" value="ECO:0007669"/>
    <property type="project" value="TreeGrafter"/>
</dbReference>
<evidence type="ECO:0000256" key="3">
    <source>
        <dbReference type="ARBA" id="ARBA00022989"/>
    </source>
</evidence>